<comment type="caution">
    <text evidence="2">The sequence shown here is derived from an EMBL/GenBank/DDBJ whole genome shotgun (WGS) entry which is preliminary data.</text>
</comment>
<dbReference type="Pfam" id="PF12844">
    <property type="entry name" value="HTH_19"/>
    <property type="match status" value="1"/>
</dbReference>
<dbReference type="EMBL" id="NSLI01000007">
    <property type="protein sequence ID" value="PAX06392.1"/>
    <property type="molecule type" value="Genomic_DNA"/>
</dbReference>
<dbReference type="Gene3D" id="1.10.260.40">
    <property type="entry name" value="lambda repressor-like DNA-binding domains"/>
    <property type="match status" value="1"/>
</dbReference>
<dbReference type="CDD" id="cd00093">
    <property type="entry name" value="HTH_XRE"/>
    <property type="match status" value="1"/>
</dbReference>
<dbReference type="Proteomes" id="UP000218151">
    <property type="component" value="Unassembled WGS sequence"/>
</dbReference>
<proteinExistence type="predicted"/>
<feature type="domain" description="HTH cro/C1-type" evidence="1">
    <location>
        <begin position="12"/>
        <end position="66"/>
    </location>
</feature>
<dbReference type="OrthoDB" id="7575885at2"/>
<dbReference type="InterPro" id="IPR010982">
    <property type="entry name" value="Lambda_DNA-bd_dom_sf"/>
</dbReference>
<evidence type="ECO:0000313" key="3">
    <source>
        <dbReference type="Proteomes" id="UP000218151"/>
    </source>
</evidence>
<evidence type="ECO:0000259" key="1">
    <source>
        <dbReference type="PROSITE" id="PS50943"/>
    </source>
</evidence>
<dbReference type="SMART" id="SM00530">
    <property type="entry name" value="HTH_XRE"/>
    <property type="match status" value="1"/>
</dbReference>
<dbReference type="SUPFAM" id="SSF47413">
    <property type="entry name" value="lambda repressor-like DNA-binding domains"/>
    <property type="match status" value="1"/>
</dbReference>
<dbReference type="GO" id="GO:0003677">
    <property type="term" value="F:DNA binding"/>
    <property type="evidence" value="ECO:0007669"/>
    <property type="project" value="InterPro"/>
</dbReference>
<dbReference type="InterPro" id="IPR001387">
    <property type="entry name" value="Cro/C1-type_HTH"/>
</dbReference>
<reference evidence="3" key="1">
    <citation type="submission" date="2017-09" db="EMBL/GenBank/DDBJ databases">
        <authorList>
            <person name="Feng G."/>
            <person name="Zhu H."/>
        </authorList>
    </citation>
    <scope>NUCLEOTIDE SEQUENCE [LARGE SCALE GENOMIC DNA]</scope>
    <source>
        <strain evidence="3">1PNM-20</strain>
    </source>
</reference>
<gene>
    <name evidence="2" type="ORF">CKY28_17475</name>
</gene>
<dbReference type="PROSITE" id="PS50943">
    <property type="entry name" value="HTH_CROC1"/>
    <property type="match status" value="1"/>
</dbReference>
<evidence type="ECO:0000313" key="2">
    <source>
        <dbReference type="EMBL" id="PAX06392.1"/>
    </source>
</evidence>
<accession>A0A2A2SB33</accession>
<organism evidence="2 3">
    <name type="scientific">Sphingomonas lenta</name>
    <dbReference type="NCBI Taxonomy" id="1141887"/>
    <lineage>
        <taxon>Bacteria</taxon>
        <taxon>Pseudomonadati</taxon>
        <taxon>Pseudomonadota</taxon>
        <taxon>Alphaproteobacteria</taxon>
        <taxon>Sphingomonadales</taxon>
        <taxon>Sphingomonadaceae</taxon>
        <taxon>Sphingomonas</taxon>
    </lineage>
</organism>
<sequence length="142" mass="15608">MLATKRSVGERLKAVRKRAGLAQGAFAQALGCSRQSIVNWEGGSAAPPIAILAELRRKFDVDPEWVVMGEDDTPRSRYGPADWDAFDGLVADVEAVCRDVGLKHQPERHVALARDLYDAGLDPGATNRKHLRATLLKMSMRK</sequence>
<protein>
    <recommendedName>
        <fullName evidence="1">HTH cro/C1-type domain-containing protein</fullName>
    </recommendedName>
</protein>
<name>A0A2A2SB33_9SPHN</name>
<dbReference type="AlphaFoldDB" id="A0A2A2SB33"/>
<keyword evidence="3" id="KW-1185">Reference proteome</keyword>